<keyword evidence="1" id="KW-0732">Signal</keyword>
<protein>
    <submittedName>
        <fullName evidence="2">YHS domain-containing protein</fullName>
    </submittedName>
</protein>
<dbReference type="EMBL" id="JAHHHD010000007">
    <property type="protein sequence ID" value="MBW4658788.1"/>
    <property type="molecule type" value="Genomic_DNA"/>
</dbReference>
<evidence type="ECO:0000313" key="3">
    <source>
        <dbReference type="Proteomes" id="UP000757435"/>
    </source>
</evidence>
<feature type="chain" id="PRO_5036807788" evidence="1">
    <location>
        <begin position="29"/>
        <end position="180"/>
    </location>
</feature>
<organism evidence="2 3">
    <name type="scientific">Drouetiella hepatica Uher 2000/2452</name>
    <dbReference type="NCBI Taxonomy" id="904376"/>
    <lineage>
        <taxon>Bacteria</taxon>
        <taxon>Bacillati</taxon>
        <taxon>Cyanobacteriota</taxon>
        <taxon>Cyanophyceae</taxon>
        <taxon>Oculatellales</taxon>
        <taxon>Oculatellaceae</taxon>
        <taxon>Drouetiella</taxon>
    </lineage>
</organism>
<reference evidence="2" key="2">
    <citation type="journal article" date="2022" name="Microbiol. Resour. Announc.">
        <title>Metagenome Sequencing to Explore Phylogenomics of Terrestrial Cyanobacteria.</title>
        <authorList>
            <person name="Ward R.D."/>
            <person name="Stajich J.E."/>
            <person name="Johansen J.R."/>
            <person name="Huntemann M."/>
            <person name="Clum A."/>
            <person name="Foster B."/>
            <person name="Foster B."/>
            <person name="Roux S."/>
            <person name="Palaniappan K."/>
            <person name="Varghese N."/>
            <person name="Mukherjee S."/>
            <person name="Reddy T.B.K."/>
            <person name="Daum C."/>
            <person name="Copeland A."/>
            <person name="Chen I.A."/>
            <person name="Ivanova N.N."/>
            <person name="Kyrpides N.C."/>
            <person name="Shapiro N."/>
            <person name="Eloe-Fadrosh E.A."/>
            <person name="Pietrasiak N."/>
        </authorList>
    </citation>
    <scope>NUCLEOTIDE SEQUENCE</scope>
    <source>
        <strain evidence="2">UHER 2000/2452</strain>
    </source>
</reference>
<feature type="signal peptide" evidence="1">
    <location>
        <begin position="1"/>
        <end position="28"/>
    </location>
</feature>
<name>A0A951QCD9_9CYAN</name>
<dbReference type="AlphaFoldDB" id="A0A951QCD9"/>
<reference evidence="2" key="1">
    <citation type="submission" date="2021-05" db="EMBL/GenBank/DDBJ databases">
        <authorList>
            <person name="Pietrasiak N."/>
            <person name="Ward R."/>
            <person name="Stajich J.E."/>
            <person name="Kurbessoian T."/>
        </authorList>
    </citation>
    <scope>NUCLEOTIDE SEQUENCE</scope>
    <source>
        <strain evidence="2">UHER 2000/2452</strain>
    </source>
</reference>
<evidence type="ECO:0000313" key="2">
    <source>
        <dbReference type="EMBL" id="MBW4658788.1"/>
    </source>
</evidence>
<proteinExistence type="predicted"/>
<accession>A0A951QCD9</accession>
<dbReference type="NCBIfam" id="NF041384">
    <property type="entry name" value="YHS_seleno_dom"/>
    <property type="match status" value="1"/>
</dbReference>
<gene>
    <name evidence="2" type="ORF">KME15_08940</name>
</gene>
<evidence type="ECO:0000256" key="1">
    <source>
        <dbReference type="SAM" id="SignalP"/>
    </source>
</evidence>
<dbReference type="Proteomes" id="UP000757435">
    <property type="component" value="Unassembled WGS sequence"/>
</dbReference>
<comment type="caution">
    <text evidence="2">The sequence shown here is derived from an EMBL/GenBank/DDBJ whole genome shotgun (WGS) entry which is preliminary data.</text>
</comment>
<sequence>MNFKHFKYLSAAAIISGLTLGLSSSLNASVTRELATSESAVSQEIAQATRHPAVYTENGVALDGQDVVAYFTQSALVEGSQQYTHRWQGTKWLFSSAANRDLFAQSPEKYAPQYGGYCSKAAAGGVLATTLPTAWEVRDGKLYLNYSAAAQQEWRQDTASKIVQANANWPTILNNETLKQ</sequence>